<keyword evidence="3" id="KW-0964">Secreted</keyword>
<evidence type="ECO:0000256" key="7">
    <source>
        <dbReference type="ARBA" id="ARBA00023157"/>
    </source>
</evidence>
<dbReference type="FunFam" id="2.10.25.10:FF:000045">
    <property type="entry name" value="Slit guidance ligand 2"/>
    <property type="match status" value="1"/>
</dbReference>
<dbReference type="FunFam" id="2.10.25.10:FF:000066">
    <property type="entry name" value="FAT atypical cadherin 4"/>
    <property type="match status" value="1"/>
</dbReference>
<dbReference type="Pfam" id="PF01826">
    <property type="entry name" value="TIL"/>
    <property type="match status" value="1"/>
</dbReference>
<dbReference type="InterPro" id="IPR001881">
    <property type="entry name" value="EGF-like_Ca-bd_dom"/>
</dbReference>
<feature type="domain" description="EGF-like" evidence="10">
    <location>
        <begin position="354"/>
        <end position="390"/>
    </location>
</feature>
<evidence type="ECO:0000256" key="1">
    <source>
        <dbReference type="ARBA" id="ARBA00004613"/>
    </source>
</evidence>
<feature type="domain" description="EGF-like" evidence="10">
    <location>
        <begin position="202"/>
        <end position="239"/>
    </location>
</feature>
<dbReference type="GO" id="GO:0048667">
    <property type="term" value="P:cell morphogenesis involved in neuron differentiation"/>
    <property type="evidence" value="ECO:0007669"/>
    <property type="project" value="UniProtKB-ARBA"/>
</dbReference>
<feature type="domain" description="EGF-like" evidence="10">
    <location>
        <begin position="392"/>
        <end position="430"/>
    </location>
</feature>
<proteinExistence type="predicted"/>
<dbReference type="EMBL" id="JAODUO010000516">
    <property type="protein sequence ID" value="KAK2179071.1"/>
    <property type="molecule type" value="Genomic_DNA"/>
</dbReference>
<protein>
    <recommendedName>
        <fullName evidence="10">EGF-like domain-containing protein</fullName>
    </recommendedName>
</protein>
<dbReference type="GO" id="GO:0008061">
    <property type="term" value="F:chitin binding"/>
    <property type="evidence" value="ECO:0007669"/>
    <property type="project" value="InterPro"/>
</dbReference>
<dbReference type="SMART" id="SM00179">
    <property type="entry name" value="EGF_CA"/>
    <property type="match status" value="8"/>
</dbReference>
<dbReference type="SMART" id="SM00181">
    <property type="entry name" value="EGF"/>
    <property type="match status" value="8"/>
</dbReference>
<dbReference type="PROSITE" id="PS50026">
    <property type="entry name" value="EGF_3"/>
    <property type="match status" value="8"/>
</dbReference>
<dbReference type="SUPFAM" id="SSF49899">
    <property type="entry name" value="Concanavalin A-like lectins/glucanases"/>
    <property type="match status" value="1"/>
</dbReference>
<dbReference type="InterPro" id="IPR013320">
    <property type="entry name" value="ConA-like_dom_sf"/>
</dbReference>
<dbReference type="GO" id="GO:0045197">
    <property type="term" value="P:establishment or maintenance of epithelial cell apical/basal polarity"/>
    <property type="evidence" value="ECO:0007669"/>
    <property type="project" value="TreeGrafter"/>
</dbReference>
<dbReference type="CDD" id="cd19941">
    <property type="entry name" value="TIL"/>
    <property type="match status" value="1"/>
</dbReference>
<feature type="disulfide bond" evidence="9">
    <location>
        <begin position="401"/>
        <end position="418"/>
    </location>
</feature>
<feature type="disulfide bond" evidence="9">
    <location>
        <begin position="190"/>
        <end position="199"/>
    </location>
</feature>
<dbReference type="GO" id="GO:0005576">
    <property type="term" value="C:extracellular region"/>
    <property type="evidence" value="ECO:0007669"/>
    <property type="project" value="UniProtKB-SubCell"/>
</dbReference>
<dbReference type="PROSITE" id="PS00010">
    <property type="entry name" value="ASX_HYDROXYL"/>
    <property type="match status" value="3"/>
</dbReference>
<dbReference type="GO" id="GO:0007157">
    <property type="term" value="P:heterophilic cell-cell adhesion via plasma membrane cell adhesion molecules"/>
    <property type="evidence" value="ECO:0007669"/>
    <property type="project" value="TreeGrafter"/>
</dbReference>
<evidence type="ECO:0000259" key="10">
    <source>
        <dbReference type="PROSITE" id="PS50026"/>
    </source>
</evidence>
<evidence type="ECO:0000256" key="5">
    <source>
        <dbReference type="ARBA" id="ARBA00022729"/>
    </source>
</evidence>
<feature type="domain" description="EGF-like" evidence="10">
    <location>
        <begin position="126"/>
        <end position="162"/>
    </location>
</feature>
<feature type="disulfide bond" evidence="9">
    <location>
        <begin position="380"/>
        <end position="389"/>
    </location>
</feature>
<feature type="disulfide bond" evidence="9">
    <location>
        <begin position="342"/>
        <end position="351"/>
    </location>
</feature>
<dbReference type="SUPFAM" id="SSF57184">
    <property type="entry name" value="Growth factor receptor domain"/>
    <property type="match status" value="2"/>
</dbReference>
<evidence type="ECO:0000256" key="8">
    <source>
        <dbReference type="ARBA" id="ARBA00023180"/>
    </source>
</evidence>
<keyword evidence="5" id="KW-0732">Signal</keyword>
<feature type="domain" description="EGF-like" evidence="10">
    <location>
        <begin position="317"/>
        <end position="352"/>
    </location>
</feature>
<evidence type="ECO:0000256" key="9">
    <source>
        <dbReference type="PROSITE-ProRule" id="PRU00076"/>
    </source>
</evidence>
<dbReference type="InterPro" id="IPR002919">
    <property type="entry name" value="TIL_dom"/>
</dbReference>
<dbReference type="InterPro" id="IPR000742">
    <property type="entry name" value="EGF"/>
</dbReference>
<dbReference type="CDD" id="cd00054">
    <property type="entry name" value="EGF_CA"/>
    <property type="match status" value="6"/>
</dbReference>
<keyword evidence="4 9" id="KW-0245">EGF-like domain</keyword>
<evidence type="ECO:0000256" key="3">
    <source>
        <dbReference type="ARBA" id="ARBA00022525"/>
    </source>
</evidence>
<dbReference type="Pfam" id="PF13385">
    <property type="entry name" value="Laminin_G_3"/>
    <property type="match status" value="1"/>
</dbReference>
<dbReference type="GO" id="GO:0005509">
    <property type="term" value="F:calcium ion binding"/>
    <property type="evidence" value="ECO:0007669"/>
    <property type="project" value="InterPro"/>
</dbReference>
<feature type="domain" description="EGF-like" evidence="10">
    <location>
        <begin position="164"/>
        <end position="200"/>
    </location>
</feature>
<reference evidence="11" key="1">
    <citation type="journal article" date="2023" name="Mol. Biol. Evol.">
        <title>Third-Generation Sequencing Reveals the Adaptive Role of the Epigenome in Three Deep-Sea Polychaetes.</title>
        <authorList>
            <person name="Perez M."/>
            <person name="Aroh O."/>
            <person name="Sun Y."/>
            <person name="Lan Y."/>
            <person name="Juniper S.K."/>
            <person name="Young C.R."/>
            <person name="Angers B."/>
            <person name="Qian P.Y."/>
        </authorList>
    </citation>
    <scope>NUCLEOTIDE SEQUENCE</scope>
    <source>
        <strain evidence="11">R07B-5</strain>
    </source>
</reference>
<dbReference type="InterPro" id="IPR036508">
    <property type="entry name" value="Chitin-bd_dom_sf"/>
</dbReference>
<dbReference type="GO" id="GO:0009887">
    <property type="term" value="P:animal organ morphogenesis"/>
    <property type="evidence" value="ECO:0007669"/>
    <property type="project" value="UniProtKB-ARBA"/>
</dbReference>
<dbReference type="GO" id="GO:0032991">
    <property type="term" value="C:protein-containing complex"/>
    <property type="evidence" value="ECO:0007669"/>
    <property type="project" value="TreeGrafter"/>
</dbReference>
<comment type="caution">
    <text evidence="11">The sequence shown here is derived from an EMBL/GenBank/DDBJ whole genome shotgun (WGS) entry which is preliminary data.</text>
</comment>
<dbReference type="GO" id="GO:0043005">
    <property type="term" value="C:neuron projection"/>
    <property type="evidence" value="ECO:0007669"/>
    <property type="project" value="UniProtKB-ARBA"/>
</dbReference>
<feature type="disulfide bond" evidence="9">
    <location>
        <begin position="305"/>
        <end position="314"/>
    </location>
</feature>
<dbReference type="SUPFAM" id="SSF57196">
    <property type="entry name" value="EGF/Laminin"/>
    <property type="match status" value="2"/>
</dbReference>
<evidence type="ECO:0000313" key="11">
    <source>
        <dbReference type="EMBL" id="KAK2179071.1"/>
    </source>
</evidence>
<feature type="disulfide bond" evidence="9">
    <location>
        <begin position="152"/>
        <end position="161"/>
    </location>
</feature>
<feature type="disulfide bond" evidence="9">
    <location>
        <begin position="321"/>
        <end position="331"/>
    </location>
</feature>
<dbReference type="AlphaFoldDB" id="A0AAD9KX96"/>
<evidence type="ECO:0000256" key="6">
    <source>
        <dbReference type="ARBA" id="ARBA00022737"/>
    </source>
</evidence>
<sequence>MVRVPTEITCPPGLVYVESAPGCNATCADPDAPENCPIQGVQACVCGPNLVMQDGVCVPSILCGCTDPHGNHHNIDETWAVGCSTYTCEMCSTCTRGVPHLVETVTDCQPGYECVVDGSTVTCVKIHQPCDDAPCQNGGSCTNKDNGYECACLEGFTGVNCELVVHPCDNSPCLNGGLCNKVGAGYVCSCEEGFTGTDCESDYFMCDANPCQNGGTCTNVGKTGYLCTCAPGFTGTDCESIVYPCDSSPCLHGTCTNVGTNFVCDCEGGYTGDTCESVIMPCDSGPCQHGATCTNVGTTGYTCTCPTGYTGVLCESEFTACDSHPCVNGVCKVVGTGYECSCSNGYTGVNCESEIDHCSPQPCQHGGSCVNVGAGYECHCADGFTGDTCETALTACSSFPCKNGGSCRVTSNAAGYECDCPDGYEGTNCDQAECKLDKCVSNFDAAKACQECTLTSNIVGYIADPCHCDKYYQCQWLPDGWHAIRRPCPGCLYWNQKTLTCSIRISMSCVIVTNITGKGVISVLCCSPLDIAIIRVAVTVSSCPLKAVASDITQYRHNGNLRVCPARTLFSDYACACIIGPNPGPVSSRTPITCISFDKGWDGFQTTNWVYMQFTRILRVRGGKRGYAAFFNGGAHIEIPRFTFSYSRLKKLSISFWYKCTGKCEQLQGLVTNGDCVSDASLRIATKGGTIQASQTNIVGGRSTTVSIVDVKADEQVWHHVAYVWNGSQVILYVDNIAYDLGTAKGRIMNKRCALVIGHTNRGKFFRGYLDELCIYETALTPGDVSALYNI</sequence>
<comment type="caution">
    <text evidence="9">Lacks conserved residue(s) required for the propagation of feature annotation.</text>
</comment>
<comment type="subcellular location">
    <subcellularLocation>
        <location evidence="1">Secreted</location>
    </subcellularLocation>
</comment>
<accession>A0AAD9KX96</accession>
<feature type="disulfide bond" evidence="9">
    <location>
        <begin position="229"/>
        <end position="238"/>
    </location>
</feature>
<evidence type="ECO:0000256" key="4">
    <source>
        <dbReference type="ARBA" id="ARBA00022536"/>
    </source>
</evidence>
<organism evidence="11 12">
    <name type="scientific">Ridgeia piscesae</name>
    <name type="common">Tubeworm</name>
    <dbReference type="NCBI Taxonomy" id="27915"/>
    <lineage>
        <taxon>Eukaryota</taxon>
        <taxon>Metazoa</taxon>
        <taxon>Spiralia</taxon>
        <taxon>Lophotrochozoa</taxon>
        <taxon>Annelida</taxon>
        <taxon>Polychaeta</taxon>
        <taxon>Sedentaria</taxon>
        <taxon>Canalipalpata</taxon>
        <taxon>Sabellida</taxon>
        <taxon>Siboglinidae</taxon>
        <taxon>Ridgeia</taxon>
    </lineage>
</organism>
<dbReference type="PANTHER" id="PTHR24049:SF22">
    <property type="entry name" value="DROSOPHILA CRUMBS HOMOLOG"/>
    <property type="match status" value="1"/>
</dbReference>
<feature type="disulfide bond" evidence="9">
    <location>
        <begin position="245"/>
        <end position="255"/>
    </location>
</feature>
<dbReference type="Proteomes" id="UP001209878">
    <property type="component" value="Unassembled WGS sequence"/>
</dbReference>
<dbReference type="PROSITE" id="PS01186">
    <property type="entry name" value="EGF_2"/>
    <property type="match status" value="8"/>
</dbReference>
<dbReference type="InterPro" id="IPR000152">
    <property type="entry name" value="EGF-type_Asp/Asn_hydroxyl_site"/>
</dbReference>
<evidence type="ECO:0000313" key="12">
    <source>
        <dbReference type="Proteomes" id="UP001209878"/>
    </source>
</evidence>
<dbReference type="Gene3D" id="2.60.120.200">
    <property type="match status" value="1"/>
</dbReference>
<keyword evidence="2" id="KW-0217">Developmental protein</keyword>
<dbReference type="SUPFAM" id="SSF57625">
    <property type="entry name" value="Invertebrate chitin-binding proteins"/>
    <property type="match status" value="1"/>
</dbReference>
<feature type="disulfide bond" evidence="9">
    <location>
        <begin position="420"/>
        <end position="429"/>
    </location>
</feature>
<dbReference type="PROSITE" id="PS00022">
    <property type="entry name" value="EGF_1"/>
    <property type="match status" value="8"/>
</dbReference>
<dbReference type="InterPro" id="IPR002557">
    <property type="entry name" value="Chitin-bd_dom"/>
</dbReference>
<dbReference type="Pfam" id="PF00008">
    <property type="entry name" value="EGF"/>
    <property type="match status" value="7"/>
</dbReference>
<dbReference type="SMART" id="SM00494">
    <property type="entry name" value="ChtBD2"/>
    <property type="match status" value="1"/>
</dbReference>
<dbReference type="PANTHER" id="PTHR24049">
    <property type="entry name" value="CRUMBS FAMILY MEMBER"/>
    <property type="match status" value="1"/>
</dbReference>
<gene>
    <name evidence="11" type="ORF">NP493_516g02047</name>
</gene>
<dbReference type="Gene3D" id="2.10.25.10">
    <property type="entry name" value="Laminin"/>
    <property type="match status" value="9"/>
</dbReference>
<dbReference type="GO" id="GO:0048646">
    <property type="term" value="P:anatomical structure formation involved in morphogenesis"/>
    <property type="evidence" value="ECO:0007669"/>
    <property type="project" value="UniProtKB-ARBA"/>
</dbReference>
<keyword evidence="8" id="KW-0325">Glycoprotein</keyword>
<feature type="disulfide bond" evidence="9">
    <location>
        <begin position="266"/>
        <end position="275"/>
    </location>
</feature>
<keyword evidence="12" id="KW-1185">Reference proteome</keyword>
<dbReference type="FunFam" id="2.10.25.10:FF:000172">
    <property type="entry name" value="FAT atypical cadherin 3"/>
    <property type="match status" value="1"/>
</dbReference>
<dbReference type="GO" id="GO:0001764">
    <property type="term" value="P:neuron migration"/>
    <property type="evidence" value="ECO:0007669"/>
    <property type="project" value="UniProtKB-ARBA"/>
</dbReference>
<feature type="domain" description="EGF-like" evidence="10">
    <location>
        <begin position="278"/>
        <end position="315"/>
    </location>
</feature>
<dbReference type="InterPro" id="IPR036084">
    <property type="entry name" value="Ser_inhib-like_sf"/>
</dbReference>
<feature type="domain" description="EGF-like" evidence="10">
    <location>
        <begin position="241"/>
        <end position="276"/>
    </location>
</feature>
<dbReference type="FunFam" id="2.10.25.10:FF:000255">
    <property type="entry name" value="Sushi, nidogen and EGF-like domains 1"/>
    <property type="match status" value="2"/>
</dbReference>
<dbReference type="GO" id="GO:0005886">
    <property type="term" value="C:plasma membrane"/>
    <property type="evidence" value="ECO:0007669"/>
    <property type="project" value="TreeGrafter"/>
</dbReference>
<name>A0AAD9KX96_RIDPI</name>
<dbReference type="FunFam" id="2.10.25.10:FF:000012">
    <property type="entry name" value="Delta-like protein"/>
    <property type="match status" value="1"/>
</dbReference>
<keyword evidence="7 9" id="KW-1015">Disulfide bond</keyword>
<keyword evidence="6" id="KW-0677">Repeat</keyword>
<dbReference type="InterPro" id="IPR009030">
    <property type="entry name" value="Growth_fac_rcpt_cys_sf"/>
</dbReference>
<dbReference type="InterPro" id="IPR051022">
    <property type="entry name" value="Notch_Cell-Fate_Det"/>
</dbReference>
<evidence type="ECO:0000256" key="2">
    <source>
        <dbReference type="ARBA" id="ARBA00022473"/>
    </source>
</evidence>
<dbReference type="SUPFAM" id="SSF57567">
    <property type="entry name" value="Serine protease inhibitors"/>
    <property type="match status" value="1"/>
</dbReference>
<dbReference type="GO" id="GO:0016358">
    <property type="term" value="P:dendrite development"/>
    <property type="evidence" value="ECO:0007669"/>
    <property type="project" value="UniProtKB-ARBA"/>
</dbReference>